<dbReference type="Proteomes" id="UP000001819">
    <property type="component" value="Chromosome 2"/>
</dbReference>
<accession>A0A6I8WEK1</accession>
<organism evidence="2 3">
    <name type="scientific">Drosophila pseudoobscura pseudoobscura</name>
    <name type="common">Fruit fly</name>
    <dbReference type="NCBI Taxonomy" id="46245"/>
    <lineage>
        <taxon>Eukaryota</taxon>
        <taxon>Metazoa</taxon>
        <taxon>Ecdysozoa</taxon>
        <taxon>Arthropoda</taxon>
        <taxon>Hexapoda</taxon>
        <taxon>Insecta</taxon>
        <taxon>Pterygota</taxon>
        <taxon>Neoptera</taxon>
        <taxon>Endopterygota</taxon>
        <taxon>Diptera</taxon>
        <taxon>Brachycera</taxon>
        <taxon>Muscomorpha</taxon>
        <taxon>Ephydroidea</taxon>
        <taxon>Drosophilidae</taxon>
        <taxon>Drosophila</taxon>
        <taxon>Sophophora</taxon>
    </lineage>
</organism>
<proteinExistence type="predicted"/>
<reference evidence="2" key="1">
    <citation type="submission" date="2024-06" db="UniProtKB">
        <authorList>
            <consortium name="RefSeq"/>
        </authorList>
    </citation>
    <scope>NUCLEOTIDE SEQUENCE [LARGE SCALE GENOMIC DNA]</scope>
    <source>
        <strain evidence="2">MV2-25</strain>
    </source>
</reference>
<evidence type="ECO:0000313" key="2">
    <source>
        <dbReference type="Proteomes" id="UP000001819"/>
    </source>
</evidence>
<sequence length="224" mass="23470">MCKSVMICMAVVAAVLVSSSVVQGQTVPASPASCSSIASSLSFNDSALAGQWFEVARNPAADVSCIQVNVDLWENKNVLVNVSHSSSQPSLYMDVSEKANITLVASAEGVPSTAGYNVTFQKNGVNEAGVYIKLLSFNYTYLVGCGYTDASNVSTSYGFILARSNYTAADIATANNNASLYYSNFQNGTYGNVTQVGCYASSASQTLPMIAGFVALAMALIFKA</sequence>
<reference evidence="3" key="2">
    <citation type="submission" date="2025-08" db="UniProtKB">
        <authorList>
            <consortium name="RefSeq"/>
        </authorList>
    </citation>
    <scope>IDENTIFICATION</scope>
    <source>
        <strain evidence="3">MV-25-SWS-2005</strain>
        <tissue evidence="3">Whole body</tissue>
    </source>
</reference>
<dbReference type="Gene3D" id="2.40.128.20">
    <property type="match status" value="1"/>
</dbReference>
<keyword evidence="2" id="KW-1185">Reference proteome</keyword>
<name>A0A6I8WEK1_DROPS</name>
<evidence type="ECO:0000256" key="1">
    <source>
        <dbReference type="SAM" id="SignalP"/>
    </source>
</evidence>
<dbReference type="KEGG" id="dpo:4803313"/>
<dbReference type="AlphaFoldDB" id="A0A6I8WEK1"/>
<gene>
    <name evidence="3" type="primary">LOC4803313</name>
</gene>
<feature type="chain" id="PRO_5026092043" description="Lipocalin/cytosolic fatty-acid binding domain-containing protein" evidence="1">
    <location>
        <begin position="25"/>
        <end position="224"/>
    </location>
</feature>
<keyword evidence="1" id="KW-0732">Signal</keyword>
<dbReference type="FunCoup" id="A0A6I8WEK1">
    <property type="interactions" value="4"/>
</dbReference>
<evidence type="ECO:0008006" key="4">
    <source>
        <dbReference type="Google" id="ProtNLM"/>
    </source>
</evidence>
<dbReference type="InParanoid" id="A0A6I8WEK1"/>
<evidence type="ECO:0000313" key="3">
    <source>
        <dbReference type="RefSeq" id="XP_033241850.1"/>
    </source>
</evidence>
<dbReference type="InterPro" id="IPR012674">
    <property type="entry name" value="Calycin"/>
</dbReference>
<protein>
    <recommendedName>
        <fullName evidence="4">Lipocalin/cytosolic fatty-acid binding domain-containing protein</fullName>
    </recommendedName>
</protein>
<dbReference type="RefSeq" id="XP_033241850.1">
    <property type="nucleotide sequence ID" value="XM_033385959.1"/>
</dbReference>
<dbReference type="SUPFAM" id="SSF50814">
    <property type="entry name" value="Lipocalins"/>
    <property type="match status" value="1"/>
</dbReference>
<feature type="signal peptide" evidence="1">
    <location>
        <begin position="1"/>
        <end position="24"/>
    </location>
</feature>